<dbReference type="OMA" id="RHETITA"/>
<dbReference type="AlphaFoldDB" id="K3X6V1"/>
<protein>
    <recommendedName>
        <fullName evidence="1">Bacterial Pleckstrin homology domain-containing protein</fullName>
    </recommendedName>
</protein>
<organism evidence="2 3">
    <name type="scientific">Globisporangium ultimum (strain ATCC 200006 / CBS 805.95 / DAOM BR144)</name>
    <name type="common">Pythium ultimum</name>
    <dbReference type="NCBI Taxonomy" id="431595"/>
    <lineage>
        <taxon>Eukaryota</taxon>
        <taxon>Sar</taxon>
        <taxon>Stramenopiles</taxon>
        <taxon>Oomycota</taxon>
        <taxon>Peronosporomycetes</taxon>
        <taxon>Pythiales</taxon>
        <taxon>Pythiaceae</taxon>
        <taxon>Globisporangium</taxon>
    </lineage>
</organism>
<dbReference type="InterPro" id="IPR037063">
    <property type="entry name" value="PHb_sf"/>
</dbReference>
<reference evidence="3" key="2">
    <citation type="submission" date="2010-04" db="EMBL/GenBank/DDBJ databases">
        <authorList>
            <person name="Buell R."/>
            <person name="Hamilton J."/>
            <person name="Hostetler J."/>
        </authorList>
    </citation>
    <scope>NUCLEOTIDE SEQUENCE [LARGE SCALE GENOMIC DNA]</scope>
    <source>
        <strain evidence="3">DAOM:BR144</strain>
    </source>
</reference>
<keyword evidence="3" id="KW-1185">Reference proteome</keyword>
<dbReference type="PANTHER" id="PTHR35796">
    <property type="entry name" value="HYPOTHETICAL CYTOSOLIC PROTEIN"/>
    <property type="match status" value="1"/>
</dbReference>
<reference evidence="2" key="3">
    <citation type="submission" date="2015-02" db="UniProtKB">
        <authorList>
            <consortium name="EnsemblProtists"/>
        </authorList>
    </citation>
    <scope>IDENTIFICATION</scope>
    <source>
        <strain evidence="2">DAOM BR144</strain>
    </source>
</reference>
<dbReference type="PANTHER" id="PTHR35796:SF3">
    <property type="entry name" value="BHLH DOMAIN-CONTAINING PROTEIN"/>
    <property type="match status" value="1"/>
</dbReference>
<dbReference type="EMBL" id="GL376607">
    <property type="status" value="NOT_ANNOTATED_CDS"/>
    <property type="molecule type" value="Genomic_DNA"/>
</dbReference>
<dbReference type="VEuPathDB" id="FungiDB:PYU1_G012923"/>
<dbReference type="SUPFAM" id="SSF50729">
    <property type="entry name" value="PH domain-like"/>
    <property type="match status" value="1"/>
</dbReference>
<dbReference type="Proteomes" id="UP000019132">
    <property type="component" value="Unassembled WGS sequence"/>
</dbReference>
<evidence type="ECO:0000259" key="1">
    <source>
        <dbReference type="Pfam" id="PF08000"/>
    </source>
</evidence>
<dbReference type="Gene3D" id="1.10.287.210">
    <property type="match status" value="1"/>
</dbReference>
<proteinExistence type="predicted"/>
<dbReference type="InterPro" id="IPR012544">
    <property type="entry name" value="PHb"/>
</dbReference>
<dbReference type="eggNOG" id="ENOG502SMFJ">
    <property type="taxonomic scope" value="Eukaryota"/>
</dbReference>
<dbReference type="EnsemblProtists" id="PYU1_T012950">
    <property type="protein sequence ID" value="PYU1_T012950"/>
    <property type="gene ID" value="PYU1_G012923"/>
</dbReference>
<accession>K3X6V1</accession>
<dbReference type="Pfam" id="PF08000">
    <property type="entry name" value="bPH_1"/>
    <property type="match status" value="1"/>
</dbReference>
<dbReference type="Gene3D" id="2.30.29.50">
    <property type="entry name" value="Bacterial Pleckstrin homology domain"/>
    <property type="match status" value="1"/>
</dbReference>
<dbReference type="HOGENOM" id="CLU_089144_0_0_1"/>
<reference evidence="3" key="1">
    <citation type="journal article" date="2010" name="Genome Biol.">
        <title>Genome sequence of the necrotrophic plant pathogen Pythium ultimum reveals original pathogenicity mechanisms and effector repertoire.</title>
        <authorList>
            <person name="Levesque C.A."/>
            <person name="Brouwer H."/>
            <person name="Cano L."/>
            <person name="Hamilton J.P."/>
            <person name="Holt C."/>
            <person name="Huitema E."/>
            <person name="Raffaele S."/>
            <person name="Robideau G.P."/>
            <person name="Thines M."/>
            <person name="Win J."/>
            <person name="Zerillo M.M."/>
            <person name="Beakes G.W."/>
            <person name="Boore J.L."/>
            <person name="Busam D."/>
            <person name="Dumas B."/>
            <person name="Ferriera S."/>
            <person name="Fuerstenberg S.I."/>
            <person name="Gachon C.M."/>
            <person name="Gaulin E."/>
            <person name="Govers F."/>
            <person name="Grenville-Briggs L."/>
            <person name="Horner N."/>
            <person name="Hostetler J."/>
            <person name="Jiang R.H."/>
            <person name="Johnson J."/>
            <person name="Krajaejun T."/>
            <person name="Lin H."/>
            <person name="Meijer H.J."/>
            <person name="Moore B."/>
            <person name="Morris P."/>
            <person name="Phuntmart V."/>
            <person name="Puiu D."/>
            <person name="Shetty J."/>
            <person name="Stajich J.E."/>
            <person name="Tripathy S."/>
            <person name="Wawra S."/>
            <person name="van West P."/>
            <person name="Whitty B.R."/>
            <person name="Coutinho P.M."/>
            <person name="Henrissat B."/>
            <person name="Martin F."/>
            <person name="Thomas P.D."/>
            <person name="Tyler B.M."/>
            <person name="De Vries R.P."/>
            <person name="Kamoun S."/>
            <person name="Yandell M."/>
            <person name="Tisserat N."/>
            <person name="Buell C.R."/>
        </authorList>
    </citation>
    <scope>NUCLEOTIDE SEQUENCE</scope>
    <source>
        <strain evidence="3">DAOM:BR144</strain>
    </source>
</reference>
<sequence>MLKGIASDMTGSADICRPLRQLESAIGAGFLLPNEIIMFSLQSTKEEFTFTNHALLKIHGDNATTTRKLVERYDYKSHTINHVEFETAGRADRDVEIKFKIGEHRISIDIAKDEEATVRDYYKVITMLGRVQRKNERSWEFARLSIKSSSEALYLTEGSGHTLTRQSDEAYGWVEQAYERTHPRCYRDVIHNAFMELRTVGKMIS</sequence>
<dbReference type="InParanoid" id="K3X6V1"/>
<evidence type="ECO:0000313" key="2">
    <source>
        <dbReference type="EnsemblProtists" id="PYU1_T012950"/>
    </source>
</evidence>
<name>K3X6V1_GLOUD</name>
<feature type="domain" description="Bacterial Pleckstrin homology" evidence="1">
    <location>
        <begin position="21"/>
        <end position="126"/>
    </location>
</feature>
<evidence type="ECO:0000313" key="3">
    <source>
        <dbReference type="Proteomes" id="UP000019132"/>
    </source>
</evidence>